<geneLocation type="plasmid" evidence="1 2">
    <name>unnamed2</name>
</geneLocation>
<dbReference type="KEGG" id="sgz:C0216_31570"/>
<reference evidence="1 2" key="1">
    <citation type="submission" date="2018-01" db="EMBL/GenBank/DDBJ databases">
        <title>Draft genome Sequence of streptomyces globosus LZH-48.</title>
        <authorList>
            <person name="Ran K."/>
            <person name="Li Z."/>
            <person name="Wei S."/>
            <person name="Dong R."/>
        </authorList>
    </citation>
    <scope>NUCLEOTIDE SEQUENCE [LARGE SCALE GENOMIC DNA]</scope>
    <source>
        <strain evidence="1 2">LZH-48</strain>
        <plasmid evidence="1 2">unnamed2</plasmid>
    </source>
</reference>
<organism evidence="1 2">
    <name type="scientific">Streptomyces globosus</name>
    <dbReference type="NCBI Taxonomy" id="68209"/>
    <lineage>
        <taxon>Bacteria</taxon>
        <taxon>Bacillati</taxon>
        <taxon>Actinomycetota</taxon>
        <taxon>Actinomycetes</taxon>
        <taxon>Kitasatosporales</taxon>
        <taxon>Streptomycetaceae</taxon>
        <taxon>Streptomyces</taxon>
    </lineage>
</organism>
<dbReference type="RefSeq" id="WP_114059205.1">
    <property type="nucleotide sequence ID" value="NZ_CP030864.1"/>
</dbReference>
<evidence type="ECO:0000313" key="2">
    <source>
        <dbReference type="Proteomes" id="UP000252004"/>
    </source>
</evidence>
<accession>A0A344UAX3</accession>
<dbReference type="EMBL" id="CP030864">
    <property type="protein sequence ID" value="AXE28044.1"/>
    <property type="molecule type" value="Genomic_DNA"/>
</dbReference>
<sequence length="282" mass="31032">MSTSDDQRAALDLLDAHLEDLWRAAVELGRGNRAVVPGAPPQPVAAAVAGEGAAAELLRWAYGELARVPRSPAHAFALSVGTTLRELRRRRSPWNAAALRLLDDPYVFLATGPRRHGDWAEDVLALMHREVEDPRGWLRIDGDRANGARAVVPAYPFAPPPAAGFRDRLHELERGAAVTALAVMAEEWRDDRPVRDRPERDALLADARVLLDRYGPDARFWTNALDAAADPGRDFVRAGLQGTRAHRFTTGEYLNGIDLFEELGLISVSDDEVGVFWSFGAY</sequence>
<dbReference type="AlphaFoldDB" id="A0A344UAX3"/>
<dbReference type="Proteomes" id="UP000252004">
    <property type="component" value="Plasmid unnamed2"/>
</dbReference>
<name>A0A344UAX3_9ACTN</name>
<evidence type="ECO:0000313" key="1">
    <source>
        <dbReference type="EMBL" id="AXE28044.1"/>
    </source>
</evidence>
<protein>
    <submittedName>
        <fullName evidence="1">Uncharacterized protein</fullName>
    </submittedName>
</protein>
<dbReference type="OrthoDB" id="4303187at2"/>
<keyword evidence="2" id="KW-1185">Reference proteome</keyword>
<keyword evidence="1" id="KW-0614">Plasmid</keyword>
<proteinExistence type="predicted"/>
<gene>
    <name evidence="1" type="ORF">C0216_31570</name>
</gene>